<dbReference type="Proteomes" id="UP001500459">
    <property type="component" value="Unassembled WGS sequence"/>
</dbReference>
<name>A0ABP6UV36_9FLAO</name>
<organism evidence="1 2">
    <name type="scientific">Aquimarina addita</name>
    <dbReference type="NCBI Taxonomy" id="870485"/>
    <lineage>
        <taxon>Bacteria</taxon>
        <taxon>Pseudomonadati</taxon>
        <taxon>Bacteroidota</taxon>
        <taxon>Flavobacteriia</taxon>
        <taxon>Flavobacteriales</taxon>
        <taxon>Flavobacteriaceae</taxon>
        <taxon>Aquimarina</taxon>
    </lineage>
</organism>
<accession>A0ABP6UV36</accession>
<evidence type="ECO:0000313" key="2">
    <source>
        <dbReference type="Proteomes" id="UP001500459"/>
    </source>
</evidence>
<evidence type="ECO:0000313" key="1">
    <source>
        <dbReference type="EMBL" id="GAA3523197.1"/>
    </source>
</evidence>
<dbReference type="RefSeq" id="WP_344930919.1">
    <property type="nucleotide sequence ID" value="NZ_BAABCW010000034.1"/>
</dbReference>
<gene>
    <name evidence="1" type="ORF">GCM10022393_42460</name>
</gene>
<sequence length="121" mass="14311">MSYYRCLGSLENVISSELHEKIKILFPNIKGRPRLFGYDIELENEELEFYINTFDEKEYKIDISTKNEENLLAILNSLKQKLIELEGEFDLVYFKEDDDGNQISKDLIYFDNRSTLPSKEV</sequence>
<comment type="caution">
    <text evidence="1">The sequence shown here is derived from an EMBL/GenBank/DDBJ whole genome shotgun (WGS) entry which is preliminary data.</text>
</comment>
<keyword evidence="2" id="KW-1185">Reference proteome</keyword>
<proteinExistence type="predicted"/>
<reference evidence="2" key="1">
    <citation type="journal article" date="2019" name="Int. J. Syst. Evol. Microbiol.">
        <title>The Global Catalogue of Microorganisms (GCM) 10K type strain sequencing project: providing services to taxonomists for standard genome sequencing and annotation.</title>
        <authorList>
            <consortium name="The Broad Institute Genomics Platform"/>
            <consortium name="The Broad Institute Genome Sequencing Center for Infectious Disease"/>
            <person name="Wu L."/>
            <person name="Ma J."/>
        </authorList>
    </citation>
    <scope>NUCLEOTIDE SEQUENCE [LARGE SCALE GENOMIC DNA]</scope>
    <source>
        <strain evidence="2">JCM 17106</strain>
    </source>
</reference>
<dbReference type="EMBL" id="BAABCW010000034">
    <property type="protein sequence ID" value="GAA3523197.1"/>
    <property type="molecule type" value="Genomic_DNA"/>
</dbReference>
<protein>
    <submittedName>
        <fullName evidence="1">Uncharacterized protein</fullName>
    </submittedName>
</protein>